<dbReference type="GO" id="GO:0003700">
    <property type="term" value="F:DNA-binding transcription factor activity"/>
    <property type="evidence" value="ECO:0007669"/>
    <property type="project" value="InterPro"/>
</dbReference>
<sequence>MDRQRKNSERMFPTIKSELYVYGACAGEAYPPWRCQRHLHHMMFELNLVLEGSQTVIVGNREYKQRSGELLLIPPMQPHEAYVDDPAGMRYFVMHVQLDDPAFLQLLHDSGKVYFAGDEEVNLLLMPELESIMGLLSDGSSRISVFHKLYGMLDKLEKHLLRERERQPVSPANTLALRIAQSIERMVTTPKDDISAWPADWLEEISRKLNSTRKHSYRVFQRQYGMSPREYMTILRQQEAMQLLLGGSDTVERIALRVGYDNPQSFIRQFAKWTGATPGEFRRNRRSQEDIYYLIPLEVQSMNPT</sequence>
<evidence type="ECO:0000313" key="7">
    <source>
        <dbReference type="Proteomes" id="UP000479114"/>
    </source>
</evidence>
<dbReference type="InterPro" id="IPR020449">
    <property type="entry name" value="Tscrpt_reg_AraC-type_HTH"/>
</dbReference>
<evidence type="ECO:0000256" key="2">
    <source>
        <dbReference type="ARBA" id="ARBA00023015"/>
    </source>
</evidence>
<dbReference type="EMBL" id="CP048286">
    <property type="protein sequence ID" value="QHW31003.1"/>
    <property type="molecule type" value="Genomic_DNA"/>
</dbReference>
<dbReference type="GO" id="GO:0043565">
    <property type="term" value="F:sequence-specific DNA binding"/>
    <property type="evidence" value="ECO:0007669"/>
    <property type="project" value="InterPro"/>
</dbReference>
<accession>A0A6C0NZ85</accession>
<dbReference type="InterPro" id="IPR037923">
    <property type="entry name" value="HTH-like"/>
</dbReference>
<keyword evidence="3" id="KW-0238">DNA-binding</keyword>
<dbReference type="PANTHER" id="PTHR46796">
    <property type="entry name" value="HTH-TYPE TRANSCRIPTIONAL ACTIVATOR RHAS-RELATED"/>
    <property type="match status" value="1"/>
</dbReference>
<dbReference type="PANTHER" id="PTHR46796:SF13">
    <property type="entry name" value="HTH-TYPE TRANSCRIPTIONAL ACTIVATOR RHAS"/>
    <property type="match status" value="1"/>
</dbReference>
<dbReference type="SMART" id="SM00342">
    <property type="entry name" value="HTH_ARAC"/>
    <property type="match status" value="1"/>
</dbReference>
<keyword evidence="1" id="KW-0963">Cytoplasm</keyword>
<dbReference type="SUPFAM" id="SSF51215">
    <property type="entry name" value="Regulatory protein AraC"/>
    <property type="match status" value="1"/>
</dbReference>
<evidence type="ECO:0000313" key="6">
    <source>
        <dbReference type="EMBL" id="QHW31003.1"/>
    </source>
</evidence>
<keyword evidence="4" id="KW-0804">Transcription</keyword>
<dbReference type="AlphaFoldDB" id="A0A6C0NZ85"/>
<gene>
    <name evidence="6" type="ORF">GZH47_09155</name>
</gene>
<dbReference type="Proteomes" id="UP000479114">
    <property type="component" value="Chromosome"/>
</dbReference>
<dbReference type="InterPro" id="IPR014710">
    <property type="entry name" value="RmlC-like_jellyroll"/>
</dbReference>
<dbReference type="InterPro" id="IPR050204">
    <property type="entry name" value="AraC_XylS_family_regulators"/>
</dbReference>
<dbReference type="CDD" id="cd02208">
    <property type="entry name" value="cupin_RmlC-like"/>
    <property type="match status" value="1"/>
</dbReference>
<dbReference type="Pfam" id="PF02311">
    <property type="entry name" value="AraC_binding"/>
    <property type="match status" value="1"/>
</dbReference>
<evidence type="ECO:0000256" key="4">
    <source>
        <dbReference type="ARBA" id="ARBA00023163"/>
    </source>
</evidence>
<evidence type="ECO:0000259" key="5">
    <source>
        <dbReference type="PROSITE" id="PS01124"/>
    </source>
</evidence>
<dbReference type="InterPro" id="IPR018060">
    <property type="entry name" value="HTH_AraC"/>
</dbReference>
<dbReference type="InterPro" id="IPR009057">
    <property type="entry name" value="Homeodomain-like_sf"/>
</dbReference>
<evidence type="ECO:0000256" key="3">
    <source>
        <dbReference type="ARBA" id="ARBA00023125"/>
    </source>
</evidence>
<organism evidence="6 7">
    <name type="scientific">Paenibacillus rhizovicinus</name>
    <dbReference type="NCBI Taxonomy" id="2704463"/>
    <lineage>
        <taxon>Bacteria</taxon>
        <taxon>Bacillati</taxon>
        <taxon>Bacillota</taxon>
        <taxon>Bacilli</taxon>
        <taxon>Bacillales</taxon>
        <taxon>Paenibacillaceae</taxon>
        <taxon>Paenibacillus</taxon>
    </lineage>
</organism>
<dbReference type="SUPFAM" id="SSF46689">
    <property type="entry name" value="Homeodomain-like"/>
    <property type="match status" value="1"/>
</dbReference>
<dbReference type="Gene3D" id="2.60.120.10">
    <property type="entry name" value="Jelly Rolls"/>
    <property type="match status" value="1"/>
</dbReference>
<protein>
    <submittedName>
        <fullName evidence="6">AraC family transcriptional regulator</fullName>
    </submittedName>
</protein>
<dbReference type="Pfam" id="PF12833">
    <property type="entry name" value="HTH_18"/>
    <property type="match status" value="1"/>
</dbReference>
<reference evidence="6 7" key="1">
    <citation type="submission" date="2020-02" db="EMBL/GenBank/DDBJ databases">
        <title>Paenibacillus sp. nov., isolated from rhizosphere soil of tomato.</title>
        <authorList>
            <person name="Weon H.-Y."/>
            <person name="Lee S.A."/>
        </authorList>
    </citation>
    <scope>NUCLEOTIDE SEQUENCE [LARGE SCALE GENOMIC DNA]</scope>
    <source>
        <strain evidence="6 7">14171R-81</strain>
    </source>
</reference>
<dbReference type="InterPro" id="IPR003313">
    <property type="entry name" value="AraC-bd"/>
</dbReference>
<feature type="domain" description="HTH araC/xylS-type" evidence="5">
    <location>
        <begin position="184"/>
        <end position="284"/>
    </location>
</feature>
<dbReference type="PRINTS" id="PR00032">
    <property type="entry name" value="HTHARAC"/>
</dbReference>
<keyword evidence="2" id="KW-0805">Transcription regulation</keyword>
<keyword evidence="7" id="KW-1185">Reference proteome</keyword>
<dbReference type="RefSeq" id="WP_162639812.1">
    <property type="nucleotide sequence ID" value="NZ_CP048286.1"/>
</dbReference>
<evidence type="ECO:0000256" key="1">
    <source>
        <dbReference type="ARBA" id="ARBA00022490"/>
    </source>
</evidence>
<dbReference type="PROSITE" id="PS01124">
    <property type="entry name" value="HTH_ARAC_FAMILY_2"/>
    <property type="match status" value="1"/>
</dbReference>
<dbReference type="KEGG" id="prz:GZH47_09155"/>
<dbReference type="Gene3D" id="1.10.10.60">
    <property type="entry name" value="Homeodomain-like"/>
    <property type="match status" value="2"/>
</dbReference>
<proteinExistence type="predicted"/>
<name>A0A6C0NZ85_9BACL</name>